<feature type="region of interest" description="Disordered" evidence="1">
    <location>
        <begin position="53"/>
        <end position="87"/>
    </location>
</feature>
<accession>A0A225ASU8</accession>
<keyword evidence="3" id="KW-1185">Reference proteome</keyword>
<dbReference type="STRING" id="1441469.A0A225ASU8"/>
<evidence type="ECO:0000313" key="2">
    <source>
        <dbReference type="EMBL" id="OKL56527.1"/>
    </source>
</evidence>
<dbReference type="AlphaFoldDB" id="A0A225ASU8"/>
<protein>
    <submittedName>
        <fullName evidence="2">Uncharacterized protein</fullName>
    </submittedName>
</protein>
<dbReference type="Proteomes" id="UP000214365">
    <property type="component" value="Unassembled WGS sequence"/>
</dbReference>
<name>A0A225ASU8_TALAT</name>
<evidence type="ECO:0000313" key="3">
    <source>
        <dbReference type="Proteomes" id="UP000214365"/>
    </source>
</evidence>
<gene>
    <name evidence="2" type="ORF">UA08_08262</name>
</gene>
<dbReference type="GeneID" id="31008018"/>
<comment type="caution">
    <text evidence="2">The sequence shown here is derived from an EMBL/GenBank/DDBJ whole genome shotgun (WGS) entry which is preliminary data.</text>
</comment>
<proteinExistence type="predicted"/>
<organism evidence="2 3">
    <name type="scientific">Talaromyces atroroseus</name>
    <dbReference type="NCBI Taxonomy" id="1441469"/>
    <lineage>
        <taxon>Eukaryota</taxon>
        <taxon>Fungi</taxon>
        <taxon>Dikarya</taxon>
        <taxon>Ascomycota</taxon>
        <taxon>Pezizomycotina</taxon>
        <taxon>Eurotiomycetes</taxon>
        <taxon>Eurotiomycetidae</taxon>
        <taxon>Eurotiales</taxon>
        <taxon>Trichocomaceae</taxon>
        <taxon>Talaromyces</taxon>
        <taxon>Talaromyces sect. Trachyspermi</taxon>
    </lineage>
</organism>
<sequence length="773" mass="88992">MAVAARVADTRPTPNFISVMSRTREALPRLLRGISDEYEVNLIGGYGISRIDRKHSSSKSSDPYERSITFGSATTESDEQNERKAPTAASAYPTYTYRATPRWLQEAELILELGAAALAMQPLVGNNTIDLCQSVSDLPLGQYATQNMDKLPIEVLRLICGYVQADDHEDFSSWTLVNHCFHEVAVPFIYETLNVRFSDYTSLQHIVTEIKENPRRKQFLTHARRLNIMAMPDNGYQEVFDLDSLRGSYNIFGLDEDLRARDLIPDTFGSPGFFFNRHLSEPLIQTLRAWREPGYYNEKNWEPLIWLIGSMSRLTEMNYLLKNMFPKCLLEVIHKHHLTCQLNVWGRQWLQLREPGLEGFLSTPNVVPELRDPFEMDLLRSPCLHALLINYNVYRLAKTQVAVENIFPLITMAPNLKHIDLTEGAVSEMNDITKYNQSLDEYVSKSKFLASPISLRHQGYCFDSLKEWAKSTDFSSLRAFEFPNSYFPLEILNQLSKFPQLDYLHLGLQSPFGMAQDPSFARDLSSLFAGLNPLKYIRVCCPQDTAIIHEIFAHHGRTLRGFIIEPYMPPGRKAHEKHPLYPLFSTFDLVSLSRQAPHLEEFRLPLRRSLDLDCNFRESIARDYNQFSEQNAELPTRDVFINAAMDETLGKAIWDRIDLSGGGKRLRNLRISILGVSSLRRAEGEIARRLARQFLITRSMSYVGGHMKIREIGQGRIESQTARQLEYDQDEVFELPKRVQEIVFSLWPSETEQFTWDFEWKSFPLQVELALDS</sequence>
<dbReference type="EMBL" id="LFMY01000014">
    <property type="protein sequence ID" value="OKL56527.1"/>
    <property type="molecule type" value="Genomic_DNA"/>
</dbReference>
<reference evidence="2 3" key="1">
    <citation type="submission" date="2015-06" db="EMBL/GenBank/DDBJ databases">
        <title>Talaromyces atroroseus IBT 11181 draft genome.</title>
        <authorList>
            <person name="Rasmussen K.B."/>
            <person name="Rasmussen S."/>
            <person name="Petersen B."/>
            <person name="Sicheritz-Ponten T."/>
            <person name="Mortensen U.H."/>
            <person name="Thrane U."/>
        </authorList>
    </citation>
    <scope>NUCLEOTIDE SEQUENCE [LARGE SCALE GENOMIC DNA]</scope>
    <source>
        <strain evidence="2 3">IBT 11181</strain>
    </source>
</reference>
<dbReference type="OrthoDB" id="4227551at2759"/>
<evidence type="ECO:0000256" key="1">
    <source>
        <dbReference type="SAM" id="MobiDB-lite"/>
    </source>
</evidence>
<dbReference type="RefSeq" id="XP_020116648.1">
    <property type="nucleotide sequence ID" value="XM_020263166.1"/>
</dbReference>